<dbReference type="STRING" id="44742.AXF13_13765"/>
<protein>
    <submittedName>
        <fullName evidence="2">Peptidase U32</fullName>
    </submittedName>
</protein>
<evidence type="ECO:0000313" key="2">
    <source>
        <dbReference type="EMBL" id="AMD91104.1"/>
    </source>
</evidence>
<dbReference type="KEGG" id="dfi:AXF13_13765"/>
<gene>
    <name evidence="2" type="ORF">AXF13_13765</name>
</gene>
<dbReference type="RefSeq" id="WP_062254100.1">
    <property type="nucleotide sequence ID" value="NZ_CP014229.1"/>
</dbReference>
<feature type="compositionally biased region" description="Polar residues" evidence="1">
    <location>
        <begin position="356"/>
        <end position="371"/>
    </location>
</feature>
<evidence type="ECO:0000256" key="1">
    <source>
        <dbReference type="SAM" id="MobiDB-lite"/>
    </source>
</evidence>
<dbReference type="PANTHER" id="PTHR30217:SF10">
    <property type="entry name" value="23S RRNA 5-HYDROXYCYTIDINE C2501 SYNTHASE"/>
    <property type="match status" value="1"/>
</dbReference>
<dbReference type="Pfam" id="PF01136">
    <property type="entry name" value="Peptidase_U32"/>
    <property type="match status" value="1"/>
</dbReference>
<dbReference type="EMBL" id="CP014229">
    <property type="protein sequence ID" value="AMD91104.1"/>
    <property type="molecule type" value="Genomic_DNA"/>
</dbReference>
<organism evidence="2 3">
    <name type="scientific">Desulfovibrio fairfieldensis</name>
    <dbReference type="NCBI Taxonomy" id="44742"/>
    <lineage>
        <taxon>Bacteria</taxon>
        <taxon>Pseudomonadati</taxon>
        <taxon>Thermodesulfobacteriota</taxon>
        <taxon>Desulfovibrionia</taxon>
        <taxon>Desulfovibrionales</taxon>
        <taxon>Desulfovibrionaceae</taxon>
        <taxon>Desulfovibrio</taxon>
    </lineage>
</organism>
<proteinExistence type="predicted"/>
<evidence type="ECO:0000313" key="3">
    <source>
        <dbReference type="Proteomes" id="UP000069241"/>
    </source>
</evidence>
<dbReference type="InterPro" id="IPR051454">
    <property type="entry name" value="RNA/ubiquinone_mod_enzymes"/>
</dbReference>
<accession>A0A0X8JLR8</accession>
<name>A0A0X8JLR8_9BACT</name>
<feature type="region of interest" description="Disordered" evidence="1">
    <location>
        <begin position="350"/>
        <end position="371"/>
    </location>
</feature>
<feature type="region of interest" description="Disordered" evidence="1">
    <location>
        <begin position="229"/>
        <end position="273"/>
    </location>
</feature>
<dbReference type="InterPro" id="IPR001539">
    <property type="entry name" value="Peptidase_U32"/>
</dbReference>
<dbReference type="PANTHER" id="PTHR30217">
    <property type="entry name" value="PEPTIDASE U32 FAMILY"/>
    <property type="match status" value="1"/>
</dbReference>
<reference evidence="3" key="1">
    <citation type="submission" date="2016-02" db="EMBL/GenBank/DDBJ databases">
        <authorList>
            <person name="Holder M.E."/>
            <person name="Ajami N.J."/>
            <person name="Petrosino J.F."/>
        </authorList>
    </citation>
    <scope>NUCLEOTIDE SEQUENCE [LARGE SCALE GENOMIC DNA]</scope>
    <source>
        <strain evidence="3">CCUG 45958</strain>
    </source>
</reference>
<dbReference type="AlphaFoldDB" id="A0A0X8JLR8"/>
<feature type="compositionally biased region" description="Basic and acidic residues" evidence="1">
    <location>
        <begin position="229"/>
        <end position="260"/>
    </location>
</feature>
<sequence>MSTQDIQPATPRKPEILAPAGDTPSFLAALAAGADAVYLGLKHFSARMQAENFGLTELSRLTDLAHAENARVYVAMNTLVKPGENAAAYRLAARLARQVRPDGLIIQDLAMLDLARQAGFEGGLFLSTLANLTHPEALTQAKALGANRVILPRELSIDEIRRMGEACPEGLDLECFIHGALCYCVSGRCYWSSYMGGKSGLRGRCVQPCRRIYRQGGAAAQALFRNAENEEREAARRDGKKARDGRSSRDVRPFERENRPSRQIRPPARGKEHSGRFFSCLDLSLDVLAKTLLDIPHLVSWKIEGRKKGPHYVYHVVTAYRMLRDNPGDSKARKTAEEILEMALGRPGSRARFLPQKNNVPTTPDGQTSSGLLAGKIRVEPDGRLVLKPHFELLPQDYLRIGVEDERWHATLPVTRRIPKAGSLILRLPKHKTPKAGTPVFLIDRREPELMRLLTSWQARLDALPGCPSKAVDSAPRLPRAVKPRARADMLLRASLPQGRETRGGRNQLLALWLSPRSAEISRTVAPRVAWWLPPVIWPEEEDGLRRMIARLWRDGARHFVCNAPWQRGFFPDALPKDADLLAGPFCNAANAPALGMLAGMGFTGAFVSPELAREDLLALPEQSPLPLGAVLSGFWPVGLSRFGLLGVKANEPFMSPKGEVFWARQYGGNVWIYPGWPLDLTAKRQELTAAGYGFFVHIQENPPAGLPEARRQGLFNWDGALL</sequence>
<keyword evidence="3" id="KW-1185">Reference proteome</keyword>
<dbReference type="Proteomes" id="UP000069241">
    <property type="component" value="Chromosome"/>
</dbReference>